<feature type="coiled-coil region" evidence="1">
    <location>
        <begin position="166"/>
        <end position="193"/>
    </location>
</feature>
<keyword evidence="1" id="KW-0175">Coiled coil</keyword>
<accession>A0A4Y7J4P6</accession>
<organism evidence="3 4">
    <name type="scientific">Papaver somniferum</name>
    <name type="common">Opium poppy</name>
    <dbReference type="NCBI Taxonomy" id="3469"/>
    <lineage>
        <taxon>Eukaryota</taxon>
        <taxon>Viridiplantae</taxon>
        <taxon>Streptophyta</taxon>
        <taxon>Embryophyta</taxon>
        <taxon>Tracheophyta</taxon>
        <taxon>Spermatophyta</taxon>
        <taxon>Magnoliopsida</taxon>
        <taxon>Ranunculales</taxon>
        <taxon>Papaveraceae</taxon>
        <taxon>Papaveroideae</taxon>
        <taxon>Papaver</taxon>
    </lineage>
</organism>
<evidence type="ECO:0000313" key="4">
    <source>
        <dbReference type="Proteomes" id="UP000316621"/>
    </source>
</evidence>
<proteinExistence type="predicted"/>
<evidence type="ECO:0000256" key="2">
    <source>
        <dbReference type="SAM" id="MobiDB-lite"/>
    </source>
</evidence>
<feature type="compositionally biased region" description="Polar residues" evidence="2">
    <location>
        <begin position="28"/>
        <end position="38"/>
    </location>
</feature>
<reference evidence="3 4" key="1">
    <citation type="journal article" date="2018" name="Science">
        <title>The opium poppy genome and morphinan production.</title>
        <authorList>
            <person name="Guo L."/>
            <person name="Winzer T."/>
            <person name="Yang X."/>
            <person name="Li Y."/>
            <person name="Ning Z."/>
            <person name="He Z."/>
            <person name="Teodor R."/>
            <person name="Lu Y."/>
            <person name="Bowser T.A."/>
            <person name="Graham I.A."/>
            <person name="Ye K."/>
        </authorList>
    </citation>
    <scope>NUCLEOTIDE SEQUENCE [LARGE SCALE GENOMIC DNA]</scope>
    <source>
        <strain evidence="4">cv. HN1</strain>
        <tissue evidence="3">Leaves</tissue>
    </source>
</reference>
<dbReference type="PANTHER" id="PTHR36765:SF1">
    <property type="entry name" value="EXPRESSED PROTEIN"/>
    <property type="match status" value="1"/>
</dbReference>
<feature type="region of interest" description="Disordered" evidence="2">
    <location>
        <begin position="28"/>
        <end position="61"/>
    </location>
</feature>
<dbReference type="EMBL" id="CM010717">
    <property type="protein sequence ID" value="RZC54699.1"/>
    <property type="molecule type" value="Genomic_DNA"/>
</dbReference>
<sequence length="289" mass="32025">MGETAYCSSSSSEEEDGDAEWRAAINSIATDISNQSAATDGPVPKTSNRTSNSEEKPKPKHYVVKVQKLLEDMLDKSLEMVNEPIPECDDEPAIDEGGGIRLFRHAPLGIVFDPVDGSKLPRKRPKILPGYEVDEKSKKFKCQLKSVAVDGVEIIASARDACKKSLARLEAKDAAAKAKAKREEERVAELKKIRGEKWLPSIAKHMRGAASSPENLVIGVWSPAKLSSYNKNIFNLKNVTLKRLIFSVVAYLRLHSEQKDIYQKNQECKKSIYSGCMRKGTDDDSVQDS</sequence>
<protein>
    <submittedName>
        <fullName evidence="3">Uncharacterized protein</fullName>
    </submittedName>
</protein>
<evidence type="ECO:0000256" key="1">
    <source>
        <dbReference type="SAM" id="Coils"/>
    </source>
</evidence>
<evidence type="ECO:0000313" key="3">
    <source>
        <dbReference type="EMBL" id="RZC54699.1"/>
    </source>
</evidence>
<keyword evidence="4" id="KW-1185">Reference proteome</keyword>
<dbReference type="PANTHER" id="PTHR36765">
    <property type="entry name" value="EXPRESSED PROTEIN"/>
    <property type="match status" value="1"/>
</dbReference>
<dbReference type="AlphaFoldDB" id="A0A4Y7J4P6"/>
<dbReference type="Gramene" id="RZC54699">
    <property type="protein sequence ID" value="RZC54699"/>
    <property type="gene ID" value="C5167_013556"/>
</dbReference>
<gene>
    <name evidence="3" type="ORF">C5167_013556</name>
</gene>
<name>A0A4Y7J4P6_PAPSO</name>
<dbReference type="Proteomes" id="UP000316621">
    <property type="component" value="Chromosome 3"/>
</dbReference>
<dbReference type="OMA" id="EIVKAPC"/>